<reference evidence="2 3" key="1">
    <citation type="submission" date="2017-05" db="EMBL/GenBank/DDBJ databases">
        <title>Draft genome sequence of Elsinoe australis.</title>
        <authorList>
            <person name="Cheng Q."/>
        </authorList>
    </citation>
    <scope>NUCLEOTIDE SEQUENCE [LARGE SCALE GENOMIC DNA]</scope>
    <source>
        <strain evidence="2 3">NL1</strain>
    </source>
</reference>
<feature type="region of interest" description="Disordered" evidence="1">
    <location>
        <begin position="236"/>
        <end position="258"/>
    </location>
</feature>
<evidence type="ECO:0000256" key="1">
    <source>
        <dbReference type="SAM" id="MobiDB-lite"/>
    </source>
</evidence>
<dbReference type="AlphaFoldDB" id="A0A2P8A0V4"/>
<gene>
    <name evidence="2" type="ORF">B9Z65_7906</name>
</gene>
<evidence type="ECO:0000313" key="2">
    <source>
        <dbReference type="EMBL" id="PSK54100.1"/>
    </source>
</evidence>
<organism evidence="2 3">
    <name type="scientific">Elsinoe australis</name>
    <dbReference type="NCBI Taxonomy" id="40998"/>
    <lineage>
        <taxon>Eukaryota</taxon>
        <taxon>Fungi</taxon>
        <taxon>Dikarya</taxon>
        <taxon>Ascomycota</taxon>
        <taxon>Pezizomycotina</taxon>
        <taxon>Dothideomycetes</taxon>
        <taxon>Dothideomycetidae</taxon>
        <taxon>Myriangiales</taxon>
        <taxon>Elsinoaceae</taxon>
        <taxon>Elsinoe</taxon>
    </lineage>
</organism>
<dbReference type="Proteomes" id="UP000243723">
    <property type="component" value="Unassembled WGS sequence"/>
</dbReference>
<keyword evidence="3" id="KW-1185">Reference proteome</keyword>
<dbReference type="EMBL" id="NHZQ01000087">
    <property type="protein sequence ID" value="PSK54100.1"/>
    <property type="molecule type" value="Genomic_DNA"/>
</dbReference>
<proteinExistence type="predicted"/>
<dbReference type="OrthoDB" id="3944544at2759"/>
<sequence length="281" mass="29988">MSATISTSAWTDSCLDYFWPCNTVPASILTPTATDLCKVANPTLLPGDNGKESGYQWPISQSVKGYVCITPPFGQHSLGSRLENCCSGPLHTVTDFTKPDDVNYPATCVSWCTVNATMDLHQVPVNGEAVPSDLQKCLATEQTEWAVIPGGYIVSKDESQWWCAWVNDSENEAQWDAEDMKRLDRMQEIDSATLLRAPTRGAYFNPSQTSSGSSGLRTAASDGTMAATTYGASATSSLPMTRTSSAASTSASTGKGASSMSTKDILLLTTLLILTSILVLP</sequence>
<name>A0A2P8A0V4_9PEZI</name>
<evidence type="ECO:0000313" key="3">
    <source>
        <dbReference type="Proteomes" id="UP000243723"/>
    </source>
</evidence>
<comment type="caution">
    <text evidence="2">The sequence shown here is derived from an EMBL/GenBank/DDBJ whole genome shotgun (WGS) entry which is preliminary data.</text>
</comment>
<protein>
    <submittedName>
        <fullName evidence="2">Uncharacterized protein</fullName>
    </submittedName>
</protein>
<accession>A0A2P8A0V4</accession>